<dbReference type="AlphaFoldDB" id="A0A9P7HF12"/>
<proteinExistence type="predicted"/>
<name>A0A9P7HF12_9HYPO</name>
<reference evidence="1" key="2">
    <citation type="submission" date="2020-10" db="EMBL/GenBank/DDBJ databases">
        <authorList>
            <person name="Peck L.D."/>
            <person name="Nowell R.W."/>
            <person name="Flood J."/>
            <person name="Ryan M.J."/>
            <person name="Barraclough T.G."/>
        </authorList>
    </citation>
    <scope>NUCLEOTIDE SEQUENCE</scope>
    <source>
        <strain evidence="1">IMI 127659i</strain>
    </source>
</reference>
<evidence type="ECO:0000313" key="1">
    <source>
        <dbReference type="EMBL" id="KAG5759597.1"/>
    </source>
</evidence>
<comment type="caution">
    <text evidence="1">The sequence shown here is derived from an EMBL/GenBank/DDBJ whole genome shotgun (WGS) entry which is preliminary data.</text>
</comment>
<organism evidence="1 2">
    <name type="scientific">Fusarium xylarioides</name>
    <dbReference type="NCBI Taxonomy" id="221167"/>
    <lineage>
        <taxon>Eukaryota</taxon>
        <taxon>Fungi</taxon>
        <taxon>Dikarya</taxon>
        <taxon>Ascomycota</taxon>
        <taxon>Pezizomycotina</taxon>
        <taxon>Sordariomycetes</taxon>
        <taxon>Hypocreomycetidae</taxon>
        <taxon>Hypocreales</taxon>
        <taxon>Nectriaceae</taxon>
        <taxon>Fusarium</taxon>
        <taxon>Fusarium fujikuroi species complex</taxon>
    </lineage>
</organism>
<keyword evidence="2" id="KW-1185">Reference proteome</keyword>
<sequence length="167" mass="18913">METINANFEHIHGSNKLLQTIHYDPPCQNFQFKAETLHSKIVLQANIQTNASVCFFIIQIKTGTIKCPGVPQPLVIDGWELASEVPLGDNTLRRAPKKDAEGEDELDKKAKHKQLDEIYKTFLVPGDYSVQRLYAALSSASWLRVDEDLTYCGMKDGKKIPYNTFKK</sequence>
<dbReference type="EMBL" id="JADFTT010000640">
    <property type="protein sequence ID" value="KAG5759597.1"/>
    <property type="molecule type" value="Genomic_DNA"/>
</dbReference>
<gene>
    <name evidence="1" type="ORF">H9Q72_012280</name>
</gene>
<reference evidence="1" key="1">
    <citation type="journal article" date="2020" name="bioRxiv">
        <title>Historical genomics reveals the evolutionary mechanisms behind multiple outbreaks of the host-specific coffee wilt pathogen Fusarium xylarioides.</title>
        <authorList>
            <person name="Peck D."/>
            <person name="Nowell R.W."/>
            <person name="Flood J."/>
            <person name="Ryan M.J."/>
            <person name="Barraclough T.G."/>
        </authorList>
    </citation>
    <scope>NUCLEOTIDE SEQUENCE</scope>
    <source>
        <strain evidence="1">IMI 127659i</strain>
    </source>
</reference>
<protein>
    <submittedName>
        <fullName evidence="1">Uncharacterized protein</fullName>
    </submittedName>
</protein>
<accession>A0A9P7HF12</accession>
<evidence type="ECO:0000313" key="2">
    <source>
        <dbReference type="Proteomes" id="UP000750502"/>
    </source>
</evidence>
<dbReference type="Proteomes" id="UP000750502">
    <property type="component" value="Unassembled WGS sequence"/>
</dbReference>
<dbReference type="OrthoDB" id="5429442at2759"/>